<reference evidence="1 2" key="1">
    <citation type="submission" date="2019-06" db="EMBL/GenBank/DDBJ databases">
        <title>Description of Kitasatospora acidophila sp. nov. isolated from pine grove soil, and reclassification of Streptomyces novaecaesareae to Kitasatospora novaeceasareae comb. nov.</title>
        <authorList>
            <person name="Kim M.J."/>
        </authorList>
    </citation>
    <scope>NUCLEOTIDE SEQUENCE [LARGE SCALE GENOMIC DNA]</scope>
    <source>
        <strain evidence="1 2">MMS16-CNU292</strain>
    </source>
</reference>
<dbReference type="EMBL" id="VIGB01000003">
    <property type="protein sequence ID" value="TQF05673.1"/>
    <property type="molecule type" value="Genomic_DNA"/>
</dbReference>
<sequence length="65" mass="7500">MRCRWRPKRERRSEHAQFAAMNRTPEEHGIRPVIDRVVPFDEAPAAFRRYASAAAFGKVVISMGD</sequence>
<dbReference type="Gene3D" id="3.90.180.10">
    <property type="entry name" value="Medium-chain alcohol dehydrogenases, catalytic domain"/>
    <property type="match status" value="1"/>
</dbReference>
<comment type="caution">
    <text evidence="1">The sequence shown here is derived from an EMBL/GenBank/DDBJ whole genome shotgun (WGS) entry which is preliminary data.</text>
</comment>
<dbReference type="AlphaFoldDB" id="A0A540W9H6"/>
<dbReference type="OrthoDB" id="3175656at2"/>
<dbReference type="Pfam" id="PF13602">
    <property type="entry name" value="ADH_zinc_N_2"/>
    <property type="match status" value="1"/>
</dbReference>
<gene>
    <name evidence="1" type="ORF">E6W39_29935</name>
</gene>
<organism evidence="1 2">
    <name type="scientific">Kitasatospora acidiphila</name>
    <dbReference type="NCBI Taxonomy" id="2567942"/>
    <lineage>
        <taxon>Bacteria</taxon>
        <taxon>Bacillati</taxon>
        <taxon>Actinomycetota</taxon>
        <taxon>Actinomycetes</taxon>
        <taxon>Kitasatosporales</taxon>
        <taxon>Streptomycetaceae</taxon>
        <taxon>Kitasatospora</taxon>
    </lineage>
</organism>
<dbReference type="Gene3D" id="3.40.50.720">
    <property type="entry name" value="NAD(P)-binding Rossmann-like Domain"/>
    <property type="match status" value="1"/>
</dbReference>
<dbReference type="Proteomes" id="UP000319103">
    <property type="component" value="Unassembled WGS sequence"/>
</dbReference>
<protein>
    <submittedName>
        <fullName evidence="1">Zinc-binding dehydrogenase</fullName>
    </submittedName>
</protein>
<evidence type="ECO:0000313" key="1">
    <source>
        <dbReference type="EMBL" id="TQF05673.1"/>
    </source>
</evidence>
<evidence type="ECO:0000313" key="2">
    <source>
        <dbReference type="Proteomes" id="UP000319103"/>
    </source>
</evidence>
<proteinExistence type="predicted"/>
<name>A0A540W9H6_9ACTN</name>
<accession>A0A540W9H6</accession>
<keyword evidence="2" id="KW-1185">Reference proteome</keyword>